<sequence length="340" mass="36555">MTARVHKANAVASALAGLDDSGVRTLVERANPVGIGIGGTTKTARLGGTTVFIKLLPLTGAEEANPCSTESRLQLPFVSHYGIGSPANAAGRELAAHQATTGWVQAGLVDFFPLLLGWRVLDAPCEADLSEFDGDAPRRQWGPHWPEVQRKISAMKAASKSMVLFLEYVPGTLGDLIRRSVTGGFGAEVFPEIVEQLLEATAWMNAQGFQHFDVHPGNILVQDGRLLYTDFGLALHRGFELTPEEAFGMRTHDGFDRDSALMHLFHWVLFELGYISGEARLGLLQAASTGPNSPALAPVRDALGSGADLIAQHADTAIYITEMFAALAQDVQAGQYRHLT</sequence>
<dbReference type="Proteomes" id="UP001063368">
    <property type="component" value="Chromosome"/>
</dbReference>
<evidence type="ECO:0000313" key="3">
    <source>
        <dbReference type="Proteomes" id="UP001063368"/>
    </source>
</evidence>
<reference evidence="2" key="1">
    <citation type="submission" date="2022-09" db="EMBL/GenBank/DDBJ databases">
        <authorList>
            <person name="Li D."/>
            <person name="Cheng J."/>
            <person name="Li Y."/>
        </authorList>
    </citation>
    <scope>NUCLEOTIDE SEQUENCE</scope>
    <source>
        <strain evidence="2">DL</strain>
    </source>
</reference>
<evidence type="ECO:0000259" key="1">
    <source>
        <dbReference type="PROSITE" id="PS50011"/>
    </source>
</evidence>
<feature type="domain" description="Protein kinase" evidence="1">
    <location>
        <begin position="27"/>
        <end position="340"/>
    </location>
</feature>
<protein>
    <submittedName>
        <fullName evidence="2">AarF/UbiB family protein</fullName>
    </submittedName>
</protein>
<accession>A0ABY6FTB2</accession>
<dbReference type="PROSITE" id="PS50011">
    <property type="entry name" value="PROTEIN_KINASE_DOM"/>
    <property type="match status" value="1"/>
</dbReference>
<dbReference type="InterPro" id="IPR000719">
    <property type="entry name" value="Prot_kinase_dom"/>
</dbReference>
<dbReference type="Gene3D" id="1.10.510.10">
    <property type="entry name" value="Transferase(Phosphotransferase) domain 1"/>
    <property type="match status" value="1"/>
</dbReference>
<gene>
    <name evidence="2" type="ORF">N9A08_01480</name>
</gene>
<organism evidence="2 3">
    <name type="scientific">Arthrobacter koreensis</name>
    <dbReference type="NCBI Taxonomy" id="199136"/>
    <lineage>
        <taxon>Bacteria</taxon>
        <taxon>Bacillati</taxon>
        <taxon>Actinomycetota</taxon>
        <taxon>Actinomycetes</taxon>
        <taxon>Micrococcales</taxon>
        <taxon>Micrococcaceae</taxon>
        <taxon>Arthrobacter</taxon>
    </lineage>
</organism>
<name>A0ABY6FTB2_9MICC</name>
<dbReference type="InterPro" id="IPR011009">
    <property type="entry name" value="Kinase-like_dom_sf"/>
</dbReference>
<dbReference type="SUPFAM" id="SSF56112">
    <property type="entry name" value="Protein kinase-like (PK-like)"/>
    <property type="match status" value="1"/>
</dbReference>
<keyword evidence="3" id="KW-1185">Reference proteome</keyword>
<dbReference type="SMART" id="SM00220">
    <property type="entry name" value="S_TKc"/>
    <property type="match status" value="1"/>
</dbReference>
<dbReference type="EMBL" id="CP106856">
    <property type="protein sequence ID" value="UYB36388.1"/>
    <property type="molecule type" value="Genomic_DNA"/>
</dbReference>
<proteinExistence type="predicted"/>
<evidence type="ECO:0000313" key="2">
    <source>
        <dbReference type="EMBL" id="UYB36388.1"/>
    </source>
</evidence>
<dbReference type="RefSeq" id="WP_263128075.1">
    <property type="nucleotide sequence ID" value="NZ_CP106856.1"/>
</dbReference>
<dbReference type="Pfam" id="PF00069">
    <property type="entry name" value="Pkinase"/>
    <property type="match status" value="1"/>
</dbReference>